<dbReference type="InterPro" id="IPR036291">
    <property type="entry name" value="NAD(P)-bd_dom_sf"/>
</dbReference>
<keyword evidence="5" id="KW-1185">Reference proteome</keyword>
<dbReference type="Gene3D" id="3.40.50.720">
    <property type="entry name" value="NAD(P)-binding Rossmann-like Domain"/>
    <property type="match status" value="2"/>
</dbReference>
<keyword evidence="1" id="KW-0560">Oxidoreductase</keyword>
<dbReference type="Pfam" id="PF01370">
    <property type="entry name" value="Epimerase"/>
    <property type="match status" value="1"/>
</dbReference>
<name>A0A9P4H0M3_9PLEO</name>
<accession>A0A9P4H0M3</accession>
<dbReference type="Proteomes" id="UP000799777">
    <property type="component" value="Unassembled WGS sequence"/>
</dbReference>
<dbReference type="PANTHER" id="PTHR10366">
    <property type="entry name" value="NAD DEPENDENT EPIMERASE/DEHYDRATASE"/>
    <property type="match status" value="1"/>
</dbReference>
<sequence>MISAKGRVLLSGANGFVASHIVEGLIAQNYHNVGTVRSKKKAQDIFALHPDWTPHITWAYIADIGASSAFDETFEEVGHFDYVNHNASPVDFTVSDFKRDMIDPAMRGCEAAPKLGGPGLKRIVFSGSTASISDFFHSDAKAREQPWNEDDWNTVTADYAVQNNNVFAAAPSFDITVLNPYVIMGPMLHLVKGTEDIPSTVAFPIWNFLNGTYAQIEDLLFPAWNFVDVRYVARPHILYLTTASASNKRIALVSWLSTPQLVINAIRKNFPDLRERVIKGEPEQLVPDGVEPTNWDTSWSFEVFGQDWAYKSLEETVVDTVRDLIAREKEWSA</sequence>
<gene>
    <name evidence="4" type="ORF">EK21DRAFT_116823</name>
</gene>
<protein>
    <submittedName>
        <fullName evidence="4">NAD(P)-binding protein</fullName>
    </submittedName>
</protein>
<dbReference type="SUPFAM" id="SSF51735">
    <property type="entry name" value="NAD(P)-binding Rossmann-fold domains"/>
    <property type="match status" value="1"/>
</dbReference>
<dbReference type="InterPro" id="IPR001509">
    <property type="entry name" value="Epimerase_deHydtase"/>
</dbReference>
<comment type="similarity">
    <text evidence="2">Belongs to the NAD(P)-dependent epimerase/dehydratase family. Dihydroflavonol-4-reductase subfamily.</text>
</comment>
<reference evidence="4" key="1">
    <citation type="journal article" date="2020" name="Stud. Mycol.">
        <title>101 Dothideomycetes genomes: a test case for predicting lifestyles and emergence of pathogens.</title>
        <authorList>
            <person name="Haridas S."/>
            <person name="Albert R."/>
            <person name="Binder M."/>
            <person name="Bloem J."/>
            <person name="Labutti K."/>
            <person name="Salamov A."/>
            <person name="Andreopoulos B."/>
            <person name="Baker S."/>
            <person name="Barry K."/>
            <person name="Bills G."/>
            <person name="Bluhm B."/>
            <person name="Cannon C."/>
            <person name="Castanera R."/>
            <person name="Culley D."/>
            <person name="Daum C."/>
            <person name="Ezra D."/>
            <person name="Gonzalez J."/>
            <person name="Henrissat B."/>
            <person name="Kuo A."/>
            <person name="Liang C."/>
            <person name="Lipzen A."/>
            <person name="Lutzoni F."/>
            <person name="Magnuson J."/>
            <person name="Mondo S."/>
            <person name="Nolan M."/>
            <person name="Ohm R."/>
            <person name="Pangilinan J."/>
            <person name="Park H.-J."/>
            <person name="Ramirez L."/>
            <person name="Alfaro M."/>
            <person name="Sun H."/>
            <person name="Tritt A."/>
            <person name="Yoshinaga Y."/>
            <person name="Zwiers L.-H."/>
            <person name="Turgeon B."/>
            <person name="Goodwin S."/>
            <person name="Spatafora J."/>
            <person name="Crous P."/>
            <person name="Grigoriev I."/>
        </authorList>
    </citation>
    <scope>NUCLEOTIDE SEQUENCE</scope>
    <source>
        <strain evidence="4">CBS 110217</strain>
    </source>
</reference>
<dbReference type="InterPro" id="IPR050425">
    <property type="entry name" value="NAD(P)_dehydrat-like"/>
</dbReference>
<evidence type="ECO:0000313" key="4">
    <source>
        <dbReference type="EMBL" id="KAF2025422.1"/>
    </source>
</evidence>
<dbReference type="AlphaFoldDB" id="A0A9P4H0M3"/>
<dbReference type="EMBL" id="ML978266">
    <property type="protein sequence ID" value="KAF2025422.1"/>
    <property type="molecule type" value="Genomic_DNA"/>
</dbReference>
<evidence type="ECO:0000313" key="5">
    <source>
        <dbReference type="Proteomes" id="UP000799777"/>
    </source>
</evidence>
<organism evidence="4 5">
    <name type="scientific">Setomelanomma holmii</name>
    <dbReference type="NCBI Taxonomy" id="210430"/>
    <lineage>
        <taxon>Eukaryota</taxon>
        <taxon>Fungi</taxon>
        <taxon>Dikarya</taxon>
        <taxon>Ascomycota</taxon>
        <taxon>Pezizomycotina</taxon>
        <taxon>Dothideomycetes</taxon>
        <taxon>Pleosporomycetidae</taxon>
        <taxon>Pleosporales</taxon>
        <taxon>Pleosporineae</taxon>
        <taxon>Phaeosphaeriaceae</taxon>
        <taxon>Setomelanomma</taxon>
    </lineage>
</organism>
<proteinExistence type="inferred from homology"/>
<evidence type="ECO:0000256" key="1">
    <source>
        <dbReference type="ARBA" id="ARBA00023002"/>
    </source>
</evidence>
<comment type="caution">
    <text evidence="4">The sequence shown here is derived from an EMBL/GenBank/DDBJ whole genome shotgun (WGS) entry which is preliminary data.</text>
</comment>
<dbReference type="PANTHER" id="PTHR10366:SF814">
    <property type="entry name" value="NAD-DEPENDENT EPIMERASE_DEHYDRATASE DOMAIN-CONTAINING PROTEIN"/>
    <property type="match status" value="1"/>
</dbReference>
<evidence type="ECO:0000256" key="2">
    <source>
        <dbReference type="ARBA" id="ARBA00023445"/>
    </source>
</evidence>
<feature type="domain" description="NAD-dependent epimerase/dehydratase" evidence="3">
    <location>
        <begin position="8"/>
        <end position="242"/>
    </location>
</feature>
<dbReference type="OrthoDB" id="2735536at2759"/>
<dbReference type="GO" id="GO:0016616">
    <property type="term" value="F:oxidoreductase activity, acting on the CH-OH group of donors, NAD or NADP as acceptor"/>
    <property type="evidence" value="ECO:0007669"/>
    <property type="project" value="TreeGrafter"/>
</dbReference>
<evidence type="ECO:0000259" key="3">
    <source>
        <dbReference type="Pfam" id="PF01370"/>
    </source>
</evidence>